<feature type="domain" description="Thioredoxin" evidence="1">
    <location>
        <begin position="1"/>
        <end position="68"/>
    </location>
</feature>
<dbReference type="Pfam" id="PF00085">
    <property type="entry name" value="Thioredoxin"/>
    <property type="match status" value="1"/>
</dbReference>
<accession>A0A8H7BRV3</accession>
<comment type="caution">
    <text evidence="2">The sequence shown here is derived from an EMBL/GenBank/DDBJ whole genome shotgun (WGS) entry which is preliminary data.</text>
</comment>
<gene>
    <name evidence="2" type="primary">TXN2</name>
    <name evidence="2" type="ORF">EC973_005718</name>
</gene>
<sequence length="74" mass="8216">MLSPILTKVVAANPKVTLIKVNVDEMQDISADYKITALPTVKAFHNSEVVDEFIGMRNAAQCEAFVKKHAERTQ</sequence>
<dbReference type="InterPro" id="IPR013766">
    <property type="entry name" value="Thioredoxin_domain"/>
</dbReference>
<dbReference type="InterPro" id="IPR036249">
    <property type="entry name" value="Thioredoxin-like_sf"/>
</dbReference>
<dbReference type="OrthoDB" id="2121326at2759"/>
<dbReference type="EMBL" id="JABAYA010000033">
    <property type="protein sequence ID" value="KAF7728681.1"/>
    <property type="molecule type" value="Genomic_DNA"/>
</dbReference>
<evidence type="ECO:0000313" key="3">
    <source>
        <dbReference type="Proteomes" id="UP000605846"/>
    </source>
</evidence>
<dbReference type="GO" id="GO:0005737">
    <property type="term" value="C:cytoplasm"/>
    <property type="evidence" value="ECO:0007669"/>
    <property type="project" value="TreeGrafter"/>
</dbReference>
<proteinExistence type="predicted"/>
<dbReference type="PANTHER" id="PTHR45663">
    <property type="entry name" value="GEO12009P1"/>
    <property type="match status" value="1"/>
</dbReference>
<dbReference type="Proteomes" id="UP000605846">
    <property type="component" value="Unassembled WGS sequence"/>
</dbReference>
<organism evidence="2 3">
    <name type="scientific">Apophysomyces ossiformis</name>
    <dbReference type="NCBI Taxonomy" id="679940"/>
    <lineage>
        <taxon>Eukaryota</taxon>
        <taxon>Fungi</taxon>
        <taxon>Fungi incertae sedis</taxon>
        <taxon>Mucoromycota</taxon>
        <taxon>Mucoromycotina</taxon>
        <taxon>Mucoromycetes</taxon>
        <taxon>Mucorales</taxon>
        <taxon>Mucorineae</taxon>
        <taxon>Mucoraceae</taxon>
        <taxon>Apophysomyces</taxon>
    </lineage>
</organism>
<dbReference type="GO" id="GO:0015035">
    <property type="term" value="F:protein-disulfide reductase activity"/>
    <property type="evidence" value="ECO:0007669"/>
    <property type="project" value="TreeGrafter"/>
</dbReference>
<dbReference type="SUPFAM" id="SSF52833">
    <property type="entry name" value="Thioredoxin-like"/>
    <property type="match status" value="1"/>
</dbReference>
<evidence type="ECO:0000313" key="2">
    <source>
        <dbReference type="EMBL" id="KAF7728681.1"/>
    </source>
</evidence>
<dbReference type="Gene3D" id="3.40.30.10">
    <property type="entry name" value="Glutaredoxin"/>
    <property type="match status" value="1"/>
</dbReference>
<dbReference type="PANTHER" id="PTHR45663:SF11">
    <property type="entry name" value="GEO12009P1"/>
    <property type="match status" value="1"/>
</dbReference>
<evidence type="ECO:0000259" key="1">
    <source>
        <dbReference type="Pfam" id="PF00085"/>
    </source>
</evidence>
<dbReference type="CDD" id="cd02947">
    <property type="entry name" value="TRX_family"/>
    <property type="match status" value="1"/>
</dbReference>
<keyword evidence="3" id="KW-1185">Reference proteome</keyword>
<name>A0A8H7BRV3_9FUNG</name>
<protein>
    <submittedName>
        <fullName evidence="2">Thioredoxin 2</fullName>
    </submittedName>
</protein>
<reference evidence="2" key="1">
    <citation type="submission" date="2020-01" db="EMBL/GenBank/DDBJ databases">
        <title>Genome Sequencing of Three Apophysomyces-Like Fungal Strains Confirms a Novel Fungal Genus in the Mucoromycota with divergent Burkholderia-like Endosymbiotic Bacteria.</title>
        <authorList>
            <person name="Stajich J.E."/>
            <person name="Macias A.M."/>
            <person name="Carter-House D."/>
            <person name="Lovett B."/>
            <person name="Kasson L.R."/>
            <person name="Berry K."/>
            <person name="Grigoriev I."/>
            <person name="Chang Y."/>
            <person name="Spatafora J."/>
            <person name="Kasson M.T."/>
        </authorList>
    </citation>
    <scope>NUCLEOTIDE SEQUENCE</scope>
    <source>
        <strain evidence="2">NRRL A-21654</strain>
    </source>
</reference>
<dbReference type="AlphaFoldDB" id="A0A8H7BRV3"/>